<dbReference type="EMBL" id="CAXLJM020000099">
    <property type="protein sequence ID" value="CAL8133361.1"/>
    <property type="molecule type" value="Genomic_DNA"/>
</dbReference>
<name>A0ABP1RQP8_9HEXA</name>
<keyword evidence="1" id="KW-0732">Signal</keyword>
<sequence length="254" mass="28316">MALKHSFVIAFMAFTFQVSSVTGNDGVTDDKLAMYVKPTCTNVPKFNTRSTNSSWENRVNEIRVPDKYCILVFDERDCCGRSLLITINGPSLQDKADWIGKVKSFATCEYSGADTLAMEIQDCCSNIPETKNLHPTKDELWSTSIREIKLPPGKNIRAFDNPDCKGIHLDVPHGADTNYLSTASNSKTCLSNRTVIFIYPLFLKVTPTPFPTGVLRAATSTAITEPPPPPSILLHCFLRRNPQHLKLCKTLKLF</sequence>
<evidence type="ECO:0000313" key="3">
    <source>
        <dbReference type="Proteomes" id="UP001642540"/>
    </source>
</evidence>
<dbReference type="Gene3D" id="2.60.20.10">
    <property type="entry name" value="Crystallins"/>
    <property type="match status" value="1"/>
</dbReference>
<protein>
    <submittedName>
        <fullName evidence="2">Uncharacterized protein</fullName>
    </submittedName>
</protein>
<evidence type="ECO:0000256" key="1">
    <source>
        <dbReference type="SAM" id="SignalP"/>
    </source>
</evidence>
<dbReference type="Proteomes" id="UP001642540">
    <property type="component" value="Unassembled WGS sequence"/>
</dbReference>
<organism evidence="2 3">
    <name type="scientific">Orchesella dallaii</name>
    <dbReference type="NCBI Taxonomy" id="48710"/>
    <lineage>
        <taxon>Eukaryota</taxon>
        <taxon>Metazoa</taxon>
        <taxon>Ecdysozoa</taxon>
        <taxon>Arthropoda</taxon>
        <taxon>Hexapoda</taxon>
        <taxon>Collembola</taxon>
        <taxon>Entomobryomorpha</taxon>
        <taxon>Entomobryoidea</taxon>
        <taxon>Orchesellidae</taxon>
        <taxon>Orchesellinae</taxon>
        <taxon>Orchesella</taxon>
    </lineage>
</organism>
<evidence type="ECO:0000313" key="2">
    <source>
        <dbReference type="EMBL" id="CAL8133361.1"/>
    </source>
</evidence>
<feature type="chain" id="PRO_5047283211" evidence="1">
    <location>
        <begin position="24"/>
        <end position="254"/>
    </location>
</feature>
<gene>
    <name evidence="2" type="ORF">ODALV1_LOCUS25034</name>
</gene>
<proteinExistence type="predicted"/>
<feature type="signal peptide" evidence="1">
    <location>
        <begin position="1"/>
        <end position="23"/>
    </location>
</feature>
<comment type="caution">
    <text evidence="2">The sequence shown here is derived from an EMBL/GenBank/DDBJ whole genome shotgun (WGS) entry which is preliminary data.</text>
</comment>
<keyword evidence="3" id="KW-1185">Reference proteome</keyword>
<accession>A0ABP1RQP8</accession>
<reference evidence="2 3" key="1">
    <citation type="submission" date="2024-08" db="EMBL/GenBank/DDBJ databases">
        <authorList>
            <person name="Cucini C."/>
            <person name="Frati F."/>
        </authorList>
    </citation>
    <scope>NUCLEOTIDE SEQUENCE [LARGE SCALE GENOMIC DNA]</scope>
</reference>